<keyword evidence="1" id="KW-1133">Transmembrane helix</keyword>
<keyword evidence="3" id="KW-1185">Reference proteome</keyword>
<gene>
    <name evidence="2" type="ORF">ACFSKP_17815</name>
</gene>
<accession>A0ABW5D1C0</accession>
<dbReference type="RefSeq" id="WP_250431937.1">
    <property type="nucleotide sequence ID" value="NZ_JALPRR010000004.1"/>
</dbReference>
<evidence type="ECO:0000313" key="3">
    <source>
        <dbReference type="Proteomes" id="UP001597374"/>
    </source>
</evidence>
<protein>
    <submittedName>
        <fullName evidence="2">Uncharacterized protein</fullName>
    </submittedName>
</protein>
<feature type="transmembrane region" description="Helical" evidence="1">
    <location>
        <begin position="6"/>
        <end position="27"/>
    </location>
</feature>
<dbReference type="EMBL" id="JBHUIM010000003">
    <property type="protein sequence ID" value="MFD2248130.1"/>
    <property type="molecule type" value="Genomic_DNA"/>
</dbReference>
<keyword evidence="1" id="KW-0812">Transmembrane</keyword>
<proteinExistence type="predicted"/>
<keyword evidence="1" id="KW-0472">Membrane</keyword>
<name>A0ABW5D1C0_9BACT</name>
<dbReference type="Proteomes" id="UP001597374">
    <property type="component" value="Unassembled WGS sequence"/>
</dbReference>
<evidence type="ECO:0000256" key="1">
    <source>
        <dbReference type="SAM" id="Phobius"/>
    </source>
</evidence>
<reference evidence="3" key="1">
    <citation type="journal article" date="2019" name="Int. J. Syst. Evol. Microbiol.">
        <title>The Global Catalogue of Microorganisms (GCM) 10K type strain sequencing project: providing services to taxonomists for standard genome sequencing and annotation.</title>
        <authorList>
            <consortium name="The Broad Institute Genomics Platform"/>
            <consortium name="The Broad Institute Genome Sequencing Center for Infectious Disease"/>
            <person name="Wu L."/>
            <person name="Ma J."/>
        </authorList>
    </citation>
    <scope>NUCLEOTIDE SEQUENCE [LARGE SCALE GENOMIC DNA]</scope>
    <source>
        <strain evidence="3">CGMCC 4.1782</strain>
    </source>
</reference>
<comment type="caution">
    <text evidence="2">The sequence shown here is derived from an EMBL/GenBank/DDBJ whole genome shotgun (WGS) entry which is preliminary data.</text>
</comment>
<evidence type="ECO:0000313" key="2">
    <source>
        <dbReference type="EMBL" id="MFD2248130.1"/>
    </source>
</evidence>
<organism evidence="2 3">
    <name type="scientific">Pontibacter ruber</name>
    <dbReference type="NCBI Taxonomy" id="1343895"/>
    <lineage>
        <taxon>Bacteria</taxon>
        <taxon>Pseudomonadati</taxon>
        <taxon>Bacteroidota</taxon>
        <taxon>Cytophagia</taxon>
        <taxon>Cytophagales</taxon>
        <taxon>Hymenobacteraceae</taxon>
        <taxon>Pontibacter</taxon>
    </lineage>
</organism>
<sequence>MKKGCLTSIYVFLVLLVVFVLGLIWAIKSAFGPSHRTVNIDLDNGHTLIGEETYNADFADVFYDVRLKLISANSDTLEFGSATFHDENWNKSLHLQNMGNWFVLPVQEGTYSKLLLVNRTNRERQDTTFSPLELRYDSLWRAKYDEIPVYLYPGTSTIDSVRNNHIFVKYDYRIGYYEPFTFYRQSIEYELDSISGKVVTKNVFGRTEK</sequence>